<dbReference type="EMBL" id="MDBS01000046">
    <property type="protein sequence ID" value="PMP26566.1"/>
    <property type="molecule type" value="Genomic_DNA"/>
</dbReference>
<feature type="domain" description="HipA-like C-terminal" evidence="3">
    <location>
        <begin position="23"/>
        <end position="217"/>
    </location>
</feature>
<evidence type="ECO:0000259" key="3">
    <source>
        <dbReference type="Pfam" id="PF07804"/>
    </source>
</evidence>
<sequence length="321" mass="37035">MVDYPIIDISDQDIDEFEQMGTKSKFWYTDSISGEEYLFKSVHTQDRQGNPIERKGEDWAEKIACELAELLGIPHAHYDLANYKGQRGIRSKKFTEDGDNMFFGNQLIEHIANRINIPLEVGQRSQKVDRVASILQRIITNPPLGWEKTENIMSAFDVFIGYLMFDTLISNQDRHNENWAMIVKGETSYLAPSFDHAASLGRNESIETMHERLISNDEGRQIPNYVMRCKSYFYNGNNRLKTLDAFIILAYFRKKAALEWLDRLEALDHEQILGVVNRVPDSIMGFTEKTFCSCVIVANKARILQYRNLLIDNKKNGETTS</sequence>
<dbReference type="InterPro" id="IPR012893">
    <property type="entry name" value="HipA-like_C"/>
</dbReference>
<proteinExistence type="predicted"/>
<comment type="caution">
    <text evidence="4">The sequence shown here is derived from an EMBL/GenBank/DDBJ whole genome shotgun (WGS) entry which is preliminary data.</text>
</comment>
<dbReference type="GO" id="GO:0016301">
    <property type="term" value="F:kinase activity"/>
    <property type="evidence" value="ECO:0007669"/>
    <property type="project" value="UniProtKB-KW"/>
</dbReference>
<name>A0A7Z1MGP0_9VIBR</name>
<reference evidence="4" key="1">
    <citation type="submission" date="2016-07" db="EMBL/GenBank/DDBJ databases">
        <authorList>
            <person name="Kauffman K."/>
            <person name="Arevalo P."/>
            <person name="Polz M.F."/>
        </authorList>
    </citation>
    <scope>NUCLEOTIDE SEQUENCE</scope>
    <source>
        <strain evidence="4">10N.222.46.E12</strain>
    </source>
</reference>
<gene>
    <name evidence="4" type="ORF">BCS90_23135</name>
</gene>
<keyword evidence="1" id="KW-0808">Transferase</keyword>
<evidence type="ECO:0000256" key="1">
    <source>
        <dbReference type="ARBA" id="ARBA00022679"/>
    </source>
</evidence>
<evidence type="ECO:0000256" key="2">
    <source>
        <dbReference type="ARBA" id="ARBA00022777"/>
    </source>
</evidence>
<reference evidence="4" key="2">
    <citation type="journal article" date="2018" name="Nature">
        <title>A major lineage of non-tailed dsDNA viruses as unrecognized killers of marine bacteria.</title>
        <authorList>
            <person name="Kauffman K.M."/>
            <person name="Hussain F.A."/>
            <person name="Yang J."/>
            <person name="Arevalo P."/>
            <person name="Brown J.M."/>
            <person name="Chang W.K."/>
            <person name="VanInsberghe D."/>
            <person name="Elsherbini J."/>
            <person name="Sharma R.S."/>
            <person name="Cutler M.B."/>
            <person name="Kelly L."/>
            <person name="Polz M.F."/>
        </authorList>
    </citation>
    <scope>NUCLEOTIDE SEQUENCE</scope>
    <source>
        <strain evidence="4">10N.222.46.E12</strain>
    </source>
</reference>
<protein>
    <recommendedName>
        <fullName evidence="3">HipA-like C-terminal domain-containing protein</fullName>
    </recommendedName>
</protein>
<evidence type="ECO:0000313" key="4">
    <source>
        <dbReference type="EMBL" id="PMP26566.1"/>
    </source>
</evidence>
<keyword evidence="2" id="KW-0418">Kinase</keyword>
<organism evidence="4">
    <name type="scientific">Vibrio cyclitrophicus</name>
    <dbReference type="NCBI Taxonomy" id="47951"/>
    <lineage>
        <taxon>Bacteria</taxon>
        <taxon>Pseudomonadati</taxon>
        <taxon>Pseudomonadota</taxon>
        <taxon>Gammaproteobacteria</taxon>
        <taxon>Vibrionales</taxon>
        <taxon>Vibrionaceae</taxon>
        <taxon>Vibrio</taxon>
    </lineage>
</organism>
<dbReference type="Gene3D" id="1.10.1070.20">
    <property type="match status" value="1"/>
</dbReference>
<dbReference type="RefSeq" id="WP_102351236.1">
    <property type="nucleotide sequence ID" value="NZ_CP170589.1"/>
</dbReference>
<dbReference type="AlphaFoldDB" id="A0A7Z1MGP0"/>
<accession>A0A7Z1MGP0</accession>
<dbReference type="Pfam" id="PF07804">
    <property type="entry name" value="HipA_C"/>
    <property type="match status" value="1"/>
</dbReference>